<dbReference type="GO" id="GO:0043565">
    <property type="term" value="F:sequence-specific DNA binding"/>
    <property type="evidence" value="ECO:0007669"/>
    <property type="project" value="InterPro"/>
</dbReference>
<dbReference type="GO" id="GO:0003700">
    <property type="term" value="F:DNA-binding transcription factor activity"/>
    <property type="evidence" value="ECO:0007669"/>
    <property type="project" value="InterPro"/>
</dbReference>
<dbReference type="Pfam" id="PF00447">
    <property type="entry name" value="HSF_DNA-bind"/>
    <property type="match status" value="1"/>
</dbReference>
<dbReference type="InterPro" id="IPR000232">
    <property type="entry name" value="HSF_DNA-bd"/>
</dbReference>
<organism evidence="7 8">
    <name type="scientific">[Torrubiella] hemipterigena</name>
    <dbReference type="NCBI Taxonomy" id="1531966"/>
    <lineage>
        <taxon>Eukaryota</taxon>
        <taxon>Fungi</taxon>
        <taxon>Dikarya</taxon>
        <taxon>Ascomycota</taxon>
        <taxon>Pezizomycotina</taxon>
        <taxon>Sordariomycetes</taxon>
        <taxon>Hypocreomycetidae</taxon>
        <taxon>Hypocreales</taxon>
        <taxon>Clavicipitaceae</taxon>
        <taxon>Clavicipitaceae incertae sedis</taxon>
        <taxon>'Torrubiella' clade</taxon>
    </lineage>
</organism>
<feature type="compositionally biased region" description="Basic and acidic residues" evidence="5">
    <location>
        <begin position="476"/>
        <end position="486"/>
    </location>
</feature>
<dbReference type="PANTHER" id="PTHR10015:SF396">
    <property type="entry name" value="FLOCCULATION SUPPRESSION PROTEIN"/>
    <property type="match status" value="1"/>
</dbReference>
<feature type="region of interest" description="Disordered" evidence="5">
    <location>
        <begin position="219"/>
        <end position="245"/>
    </location>
</feature>
<evidence type="ECO:0000256" key="4">
    <source>
        <dbReference type="RuleBase" id="RU004020"/>
    </source>
</evidence>
<keyword evidence="8" id="KW-1185">Reference proteome</keyword>
<protein>
    <submittedName>
        <fullName evidence="7">Putative Flocculation suppression protein</fullName>
    </submittedName>
</protein>
<evidence type="ECO:0000256" key="1">
    <source>
        <dbReference type="ARBA" id="ARBA00004123"/>
    </source>
</evidence>
<feature type="domain" description="HSF-type DNA-binding" evidence="6">
    <location>
        <begin position="111"/>
        <end position="214"/>
    </location>
</feature>
<feature type="compositionally biased region" description="Pro residues" evidence="5">
    <location>
        <begin position="417"/>
        <end position="428"/>
    </location>
</feature>
<dbReference type="EMBL" id="CDHN01000006">
    <property type="protein sequence ID" value="CEJ93930.1"/>
    <property type="molecule type" value="Genomic_DNA"/>
</dbReference>
<evidence type="ECO:0000256" key="3">
    <source>
        <dbReference type="ARBA" id="ARBA00023242"/>
    </source>
</evidence>
<evidence type="ECO:0000313" key="7">
    <source>
        <dbReference type="EMBL" id="CEJ93930.1"/>
    </source>
</evidence>
<sequence>MAMKTEHLHSPNLATDRIHEPIGARIIPVPDDRSAMSAAQAASTDAMEVESPSSNSPTNNNSPPETTTDSEKNGKASVPANETSPPDTSGTGSGAMLAPSAAGAAQQPKIVQTAFIHKLYNMLEDTSIQHLISWSSTAESFVMSPTADFSKVLAQYFKHTNISSFVRQLNMYGFHKERDVFHTGNPDTTLWEFKHGNGNFKRGDLASLREIKRRASKHTPIHKESAYVKSNSSQPGTPAEPMHMPPETTEARVANLEHSLYELASRLQRSEETVHYLQSKAHTAMDTLGKVLHFNQELTRSLLSLAPVDSAAHRDVMTLQNMIQRQADMVRNYDEQHDAPYIPSSRSYFGGVENAPVSPRQLPQDDSRRLAPGIQQIRGQPSYRPLVPSNLSSGSRRPYGSIGGTSPNQSSPLRNAAPPPPPPGPHLLPPAAEALTSTGRRHTSADIRAHGWQPAPSPFSSNPPSAAWPSSPSRVPPEDQHQRLRESLSSYSLQTASHSHPQSRPTTPPPPTANGSGQGADPFSSWTWNSAGSRESKALAFKDSSAPPTRRGSMAHILNPSEAGAREEDDDDTRGDEDRKRKRIQ</sequence>
<feature type="region of interest" description="Disordered" evidence="5">
    <location>
        <begin position="338"/>
        <end position="585"/>
    </location>
</feature>
<dbReference type="PRINTS" id="PR00056">
    <property type="entry name" value="HSFDOMAIN"/>
</dbReference>
<dbReference type="SMART" id="SM00415">
    <property type="entry name" value="HSF"/>
    <property type="match status" value="1"/>
</dbReference>
<evidence type="ECO:0000256" key="2">
    <source>
        <dbReference type="ARBA" id="ARBA00023125"/>
    </source>
</evidence>
<dbReference type="InterPro" id="IPR036388">
    <property type="entry name" value="WH-like_DNA-bd_sf"/>
</dbReference>
<dbReference type="AlphaFoldDB" id="A0A0A1TQ42"/>
<gene>
    <name evidence="7" type="ORF">VHEMI09490</name>
</gene>
<dbReference type="STRING" id="1531966.A0A0A1TQ42"/>
<comment type="subcellular location">
    <subcellularLocation>
        <location evidence="1">Nucleus</location>
    </subcellularLocation>
</comment>
<dbReference type="GO" id="GO:0005634">
    <property type="term" value="C:nucleus"/>
    <property type="evidence" value="ECO:0007669"/>
    <property type="project" value="UniProtKB-SubCell"/>
</dbReference>
<accession>A0A0A1TQ42</accession>
<name>A0A0A1TQ42_9HYPO</name>
<feature type="compositionally biased region" description="Low complexity" evidence="5">
    <location>
        <begin position="458"/>
        <end position="473"/>
    </location>
</feature>
<feature type="compositionally biased region" description="Polar residues" evidence="5">
    <location>
        <begin position="80"/>
        <end position="90"/>
    </location>
</feature>
<dbReference type="SUPFAM" id="SSF46785">
    <property type="entry name" value="Winged helix' DNA-binding domain"/>
    <property type="match status" value="1"/>
</dbReference>
<feature type="compositionally biased region" description="Polar residues" evidence="5">
    <location>
        <begin position="524"/>
        <end position="533"/>
    </location>
</feature>
<dbReference type="Gene3D" id="1.10.10.10">
    <property type="entry name" value="Winged helix-like DNA-binding domain superfamily/Winged helix DNA-binding domain"/>
    <property type="match status" value="1"/>
</dbReference>
<evidence type="ECO:0000313" key="8">
    <source>
        <dbReference type="Proteomes" id="UP000039046"/>
    </source>
</evidence>
<feature type="compositionally biased region" description="Low complexity" evidence="5">
    <location>
        <begin position="35"/>
        <end position="67"/>
    </location>
</feature>
<dbReference type="HOGENOM" id="CLU_031225_0_0_1"/>
<comment type="similarity">
    <text evidence="4">Belongs to the HSF family.</text>
</comment>
<dbReference type="PANTHER" id="PTHR10015">
    <property type="entry name" value="HEAT SHOCK TRANSCRIPTION FACTOR"/>
    <property type="match status" value="1"/>
</dbReference>
<reference evidence="7 8" key="1">
    <citation type="journal article" date="2015" name="Genome Announc.">
        <title>Draft Genome Sequence and Gene Annotation of the Entomopathogenic Fungus Verticillium hemipterigenum.</title>
        <authorList>
            <person name="Horn F."/>
            <person name="Habel A."/>
            <person name="Scharf D.H."/>
            <person name="Dworschak J."/>
            <person name="Brakhage A.A."/>
            <person name="Guthke R."/>
            <person name="Hertweck C."/>
            <person name="Linde J."/>
        </authorList>
    </citation>
    <scope>NUCLEOTIDE SEQUENCE [LARGE SCALE GENOMIC DNA]</scope>
</reference>
<evidence type="ECO:0000259" key="6">
    <source>
        <dbReference type="SMART" id="SM00415"/>
    </source>
</evidence>
<keyword evidence="3" id="KW-0539">Nucleus</keyword>
<dbReference type="FunFam" id="1.10.10.10:FF:000229">
    <property type="entry name" value="HSF-type DNA-binding domain protein"/>
    <property type="match status" value="1"/>
</dbReference>
<dbReference type="OrthoDB" id="60033at2759"/>
<proteinExistence type="inferred from homology"/>
<feature type="compositionally biased region" description="Polar residues" evidence="5">
    <location>
        <begin position="487"/>
        <end position="504"/>
    </location>
</feature>
<feature type="compositionally biased region" description="Low complexity" evidence="5">
    <location>
        <begin position="94"/>
        <end position="104"/>
    </location>
</feature>
<feature type="region of interest" description="Disordered" evidence="5">
    <location>
        <begin position="27"/>
        <end position="104"/>
    </location>
</feature>
<dbReference type="InterPro" id="IPR036390">
    <property type="entry name" value="WH_DNA-bd_sf"/>
</dbReference>
<dbReference type="Proteomes" id="UP000039046">
    <property type="component" value="Unassembled WGS sequence"/>
</dbReference>
<keyword evidence="2" id="KW-0238">DNA-binding</keyword>
<evidence type="ECO:0000256" key="5">
    <source>
        <dbReference type="SAM" id="MobiDB-lite"/>
    </source>
</evidence>